<dbReference type="InterPro" id="IPR045851">
    <property type="entry name" value="AMP-bd_C_sf"/>
</dbReference>
<dbReference type="RefSeq" id="XP_055872781.1">
    <property type="nucleotide sequence ID" value="XM_056016806.1"/>
</dbReference>
<dbReference type="OMA" id="NDINWNI"/>
<dbReference type="AlphaFoldDB" id="A0A9W2ZCU6"/>
<organism evidence="3 6">
    <name type="scientific">Biomphalaria glabrata</name>
    <name type="common">Bloodfluke planorb</name>
    <name type="synonym">Freshwater snail</name>
    <dbReference type="NCBI Taxonomy" id="6526"/>
    <lineage>
        <taxon>Eukaryota</taxon>
        <taxon>Metazoa</taxon>
        <taxon>Spiralia</taxon>
        <taxon>Lophotrochozoa</taxon>
        <taxon>Mollusca</taxon>
        <taxon>Gastropoda</taxon>
        <taxon>Heterobranchia</taxon>
        <taxon>Euthyneura</taxon>
        <taxon>Panpulmonata</taxon>
        <taxon>Hygrophila</taxon>
        <taxon>Lymnaeoidea</taxon>
        <taxon>Planorbidae</taxon>
        <taxon>Biomphalaria</taxon>
    </lineage>
</organism>
<dbReference type="Pfam" id="PF00501">
    <property type="entry name" value="AMP-binding"/>
    <property type="match status" value="1"/>
</dbReference>
<name>A0A9W2ZCU6_BIOGL</name>
<dbReference type="InterPro" id="IPR000873">
    <property type="entry name" value="AMP-dep_synth/lig_dom"/>
</dbReference>
<dbReference type="InterPro" id="IPR025110">
    <property type="entry name" value="AMP-bd_C"/>
</dbReference>
<evidence type="ECO:0000313" key="3">
    <source>
        <dbReference type="Proteomes" id="UP001165740"/>
    </source>
</evidence>
<keyword evidence="3" id="KW-1185">Reference proteome</keyword>
<dbReference type="PANTHER" id="PTHR42814:SF3">
    <property type="entry name" value="BETA-N-ACETYLHEXOSAMINIDASE"/>
    <property type="match status" value="1"/>
</dbReference>
<dbReference type="InterPro" id="IPR042099">
    <property type="entry name" value="ANL_N_sf"/>
</dbReference>
<feature type="domain" description="AMP-binding enzyme C-terminal" evidence="2">
    <location>
        <begin position="462"/>
        <end position="543"/>
    </location>
</feature>
<dbReference type="PANTHER" id="PTHR42814">
    <property type="entry name" value="AMP-BINDING DOMAIN-CONTAINING PROTEIN"/>
    <property type="match status" value="1"/>
</dbReference>
<dbReference type="SUPFAM" id="SSF56801">
    <property type="entry name" value="Acetyl-CoA synthetase-like"/>
    <property type="match status" value="1"/>
</dbReference>
<dbReference type="Proteomes" id="UP001165740">
    <property type="component" value="Chromosome 18"/>
</dbReference>
<accession>A0A9W2ZCU6</accession>
<gene>
    <name evidence="4 5 6" type="primary">LOC106070226</name>
</gene>
<evidence type="ECO:0000259" key="1">
    <source>
        <dbReference type="Pfam" id="PF00501"/>
    </source>
</evidence>
<dbReference type="RefSeq" id="XP_055872782.1">
    <property type="nucleotide sequence ID" value="XM_056016807.1"/>
</dbReference>
<dbReference type="OrthoDB" id="5953112at2759"/>
<proteinExistence type="predicted"/>
<dbReference type="GeneID" id="106070226"/>
<dbReference type="Gene3D" id="3.40.50.12780">
    <property type="entry name" value="N-terminal domain of ligase-like"/>
    <property type="match status" value="1"/>
</dbReference>
<protein>
    <submittedName>
        <fullName evidence="4 5">Uncharacterized protein LOC106070226</fullName>
    </submittedName>
</protein>
<evidence type="ECO:0000313" key="4">
    <source>
        <dbReference type="RefSeq" id="XP_055872781.1"/>
    </source>
</evidence>
<evidence type="ECO:0000259" key="2">
    <source>
        <dbReference type="Pfam" id="PF13193"/>
    </source>
</evidence>
<evidence type="ECO:0000313" key="6">
    <source>
        <dbReference type="RefSeq" id="XP_055872783.1"/>
    </source>
</evidence>
<dbReference type="Pfam" id="PF13193">
    <property type="entry name" value="AMP-binding_C"/>
    <property type="match status" value="1"/>
</dbReference>
<sequence length="562" mass="63535">MGGVVSSMEHLDTLPKRLQYLSEEDPNKELYVFYNDGVRDAYTSRELFTLAGRFAHRLRQQGFQKGDVIANTLPNSPERLITDVGIVMAGCVTMNGQVLLADGSDVFRSAKVARCRAVLVSDEGPGWRLIQRFLSKEAQAGCLFPLDIVEAPEMKSAIVISRGDPHFLDDIRNGSKETFVSPSEPEDLMIVLTTSGSTGYSKLVPRCHQDIISQSLMHSQLRSPDLTWPKPSDKRFVYYSDRMMGWTGGISFYSLCQADTRVLQDLFHAPRDTASELWRAVEAENCEVCGFLPLELENVLERLRTSGRLPVNRKLKTIITGGQPIRKSQLQSFFTLAETVFLGYGSTEVPCVTRQFLKEETFESYNCGKVLDGLSVKICRDDGEDCQVNEIGTLFVRGFSVFRGYFNQLENPNPQNQKAFTPDGWFNTEDYGYFDEADDLYVLGRVKDVIMYGAFVFYPGWMERKLLEHPDVLEAIIVPVTDPVLYHNICACIKLRQDSGLDEDKLKDYCDTIFLPEMSTALTPKPKYFIIMKDNFPETATGKPDKQLLKRMAEDMFGYSGK</sequence>
<dbReference type="RefSeq" id="XP_055872783.1">
    <property type="nucleotide sequence ID" value="XM_056016808.1"/>
</dbReference>
<dbReference type="InterPro" id="IPR020845">
    <property type="entry name" value="AMP-binding_CS"/>
</dbReference>
<feature type="domain" description="AMP-dependent synthetase/ligase" evidence="1">
    <location>
        <begin position="23"/>
        <end position="406"/>
    </location>
</feature>
<evidence type="ECO:0000313" key="5">
    <source>
        <dbReference type="RefSeq" id="XP_055872782.1"/>
    </source>
</evidence>
<dbReference type="PROSITE" id="PS00455">
    <property type="entry name" value="AMP_BINDING"/>
    <property type="match status" value="1"/>
</dbReference>
<dbReference type="Gene3D" id="3.30.300.30">
    <property type="match status" value="1"/>
</dbReference>
<reference evidence="4 5" key="1">
    <citation type="submission" date="2025-04" db="UniProtKB">
        <authorList>
            <consortium name="RefSeq"/>
        </authorList>
    </citation>
    <scope>IDENTIFICATION</scope>
</reference>
<dbReference type="CDD" id="cd04433">
    <property type="entry name" value="AFD_class_I"/>
    <property type="match status" value="1"/>
</dbReference>